<evidence type="ECO:0000256" key="1">
    <source>
        <dbReference type="SAM" id="MobiDB-lite"/>
    </source>
</evidence>
<protein>
    <submittedName>
        <fullName evidence="2">Uncharacterized protein</fullName>
    </submittedName>
</protein>
<feature type="compositionally biased region" description="Polar residues" evidence="1">
    <location>
        <begin position="19"/>
        <end position="31"/>
    </location>
</feature>
<gene>
    <name evidence="2" type="ORF">QFW96_25325</name>
</gene>
<dbReference type="Proteomes" id="UP001237595">
    <property type="component" value="Unassembled WGS sequence"/>
</dbReference>
<keyword evidence="3" id="KW-1185">Reference proteome</keyword>
<accession>A0ABT6PVD1</accession>
<evidence type="ECO:0000313" key="2">
    <source>
        <dbReference type="EMBL" id="MDI2031969.1"/>
    </source>
</evidence>
<evidence type="ECO:0000313" key="3">
    <source>
        <dbReference type="Proteomes" id="UP001237595"/>
    </source>
</evidence>
<name>A0ABT6PVD1_9PSEU</name>
<proteinExistence type="predicted"/>
<comment type="caution">
    <text evidence="2">The sequence shown here is derived from an EMBL/GenBank/DDBJ whole genome shotgun (WGS) entry which is preliminary data.</text>
</comment>
<sequence>MNTSSPSRDETSWSKCCLGSSNSGDVGTWSDSPGAAMPKLRCAVPA</sequence>
<dbReference type="EMBL" id="JASAOF010000023">
    <property type="protein sequence ID" value="MDI2031969.1"/>
    <property type="molecule type" value="Genomic_DNA"/>
</dbReference>
<dbReference type="RefSeq" id="WP_281458231.1">
    <property type="nucleotide sequence ID" value="NZ_JASAOF010000023.1"/>
</dbReference>
<reference evidence="2 3" key="1">
    <citation type="submission" date="2023-04" db="EMBL/GenBank/DDBJ databases">
        <title>Draft genome sequence of Saccharopolyspora sp. TS4A08 isolated from sweet potato rhizospheric soil.</title>
        <authorList>
            <person name="Suksaard P."/>
            <person name="Duangmal K."/>
        </authorList>
    </citation>
    <scope>NUCLEOTIDE SEQUENCE [LARGE SCALE GENOMIC DNA]</scope>
    <source>
        <strain evidence="2 3">TS4A08</strain>
    </source>
</reference>
<feature type="region of interest" description="Disordered" evidence="1">
    <location>
        <begin position="1"/>
        <end position="37"/>
    </location>
</feature>
<organism evidence="2 3">
    <name type="scientific">Saccharopolyspora ipomoeae</name>
    <dbReference type="NCBI Taxonomy" id="3042027"/>
    <lineage>
        <taxon>Bacteria</taxon>
        <taxon>Bacillati</taxon>
        <taxon>Actinomycetota</taxon>
        <taxon>Actinomycetes</taxon>
        <taxon>Pseudonocardiales</taxon>
        <taxon>Pseudonocardiaceae</taxon>
        <taxon>Saccharopolyspora</taxon>
    </lineage>
</organism>